<sequence>MKHRILFGLILAPLAPAWAQDPQPTIPDTIVSATRVPTPQDRIPAATTLITRQDIEDYGYVTLADALAAVPGFRLVQAGGPGQQASGFVRGTNSRHVLVLRDGVPLNDSSEPNGAFNFGNELLGDVERIEVVRGPVSAVYGTAAIGGVVNLITRQAPRDRTFAPYGEVAGGTQRTARGYVGAGGTVGNFDYGITGQALSTEGYNVIAPRITTNQGERDGLRAAAMTARMGVTIGETTPEAAIGQTRIDGLLRWRENTAGLDNVPNDDPNYTGQDRNWFGFLRSRTDLAGGAWTTGFRVSGSHDRRRYTNLPDSLSQSTADDLYNGERRGIAWDNTLRLPSAEGIFTDAVLTFGSGWDREQVESGAGSPFFRTTVDARSSSGYGYVGAQARFFGRLDVTAAARLDDTEDYGSQTSWRLGAVLELPEIGSRIRASGGTAFKAPSLYQRFGQIGSFFRGNPNLQAETSESWEVGWETDIGRYATLSALYFDNRISNLINFDSTFTTLENIDRARIRGGEFAVTLRPADWASVTGSWTVLEARDVETDTPLPRRPRNVASLTARIAPEVGWFGVPRSRFVIAPEILYVGPSPEGAFARYEDNGNALPTAGKNPDGWLFNLTASLPVTAQLTAFVEVRNIGNTRYEPANAFVVPGRSAVVGMRGAF</sequence>
<feature type="domain" description="TonB-dependent receptor-like beta-barrel" evidence="13">
    <location>
        <begin position="256"/>
        <end position="635"/>
    </location>
</feature>
<feature type="chain" id="PRO_5045193751" evidence="12">
    <location>
        <begin position="20"/>
        <end position="661"/>
    </location>
</feature>
<keyword evidence="16" id="KW-1185">Reference proteome</keyword>
<evidence type="ECO:0000256" key="2">
    <source>
        <dbReference type="ARBA" id="ARBA00022448"/>
    </source>
</evidence>
<keyword evidence="7 11" id="KW-0798">TonB box</keyword>
<dbReference type="CDD" id="cd01347">
    <property type="entry name" value="ligand_gated_channel"/>
    <property type="match status" value="1"/>
</dbReference>
<dbReference type="InterPro" id="IPR012910">
    <property type="entry name" value="Plug_dom"/>
</dbReference>
<keyword evidence="3 10" id="KW-1134">Transmembrane beta strand</keyword>
<dbReference type="SUPFAM" id="SSF56935">
    <property type="entry name" value="Porins"/>
    <property type="match status" value="1"/>
</dbReference>
<gene>
    <name evidence="15" type="ORF">Rmf_35420</name>
</gene>
<dbReference type="EMBL" id="AP025637">
    <property type="protein sequence ID" value="BDG73613.1"/>
    <property type="molecule type" value="Genomic_DNA"/>
</dbReference>
<evidence type="ECO:0000256" key="11">
    <source>
        <dbReference type="RuleBase" id="RU003357"/>
    </source>
</evidence>
<comment type="similarity">
    <text evidence="10 11">Belongs to the TonB-dependent receptor family.</text>
</comment>
<dbReference type="PANTHER" id="PTHR30069">
    <property type="entry name" value="TONB-DEPENDENT OUTER MEMBRANE RECEPTOR"/>
    <property type="match status" value="1"/>
</dbReference>
<comment type="subcellular location">
    <subcellularLocation>
        <location evidence="1 10">Cell outer membrane</location>
        <topology evidence="1 10">Multi-pass membrane protein</topology>
    </subcellularLocation>
</comment>
<keyword evidence="9 10" id="KW-0998">Cell outer membrane</keyword>
<feature type="signal peptide" evidence="12">
    <location>
        <begin position="1"/>
        <end position="19"/>
    </location>
</feature>
<evidence type="ECO:0000256" key="5">
    <source>
        <dbReference type="ARBA" id="ARBA00022729"/>
    </source>
</evidence>
<evidence type="ECO:0000313" key="15">
    <source>
        <dbReference type="EMBL" id="BDG73613.1"/>
    </source>
</evidence>
<dbReference type="InterPro" id="IPR000531">
    <property type="entry name" value="Beta-barrel_TonB"/>
</dbReference>
<dbReference type="InterPro" id="IPR036942">
    <property type="entry name" value="Beta-barrel_TonB_sf"/>
</dbReference>
<reference evidence="15 16" key="1">
    <citation type="journal article" date="2016" name="Microbes Environ.">
        <title>Phylogenetically diverse aerobic anoxygenic phototrophic bacteria isolated from epilithic biofilms in Tama river, Japan.</title>
        <authorList>
            <person name="Hirose S."/>
            <person name="Matsuura K."/>
            <person name="Haruta S."/>
        </authorList>
    </citation>
    <scope>NUCLEOTIDE SEQUENCE [LARGE SCALE GENOMIC DNA]</scope>
    <source>
        <strain evidence="15 16">S08</strain>
    </source>
</reference>
<evidence type="ECO:0000256" key="7">
    <source>
        <dbReference type="ARBA" id="ARBA00023077"/>
    </source>
</evidence>
<evidence type="ECO:0000256" key="4">
    <source>
        <dbReference type="ARBA" id="ARBA00022692"/>
    </source>
</evidence>
<evidence type="ECO:0000256" key="9">
    <source>
        <dbReference type="ARBA" id="ARBA00023237"/>
    </source>
</evidence>
<evidence type="ECO:0000256" key="1">
    <source>
        <dbReference type="ARBA" id="ARBA00004571"/>
    </source>
</evidence>
<keyword evidence="2 10" id="KW-0813">Transport</keyword>
<evidence type="ECO:0000259" key="14">
    <source>
        <dbReference type="Pfam" id="PF07715"/>
    </source>
</evidence>
<protein>
    <submittedName>
        <fullName evidence="15">TonB-dependent receptor</fullName>
    </submittedName>
</protein>
<dbReference type="Gene3D" id="2.170.130.10">
    <property type="entry name" value="TonB-dependent receptor, plug domain"/>
    <property type="match status" value="1"/>
</dbReference>
<keyword evidence="6" id="KW-0406">Ion transport</keyword>
<evidence type="ECO:0000256" key="10">
    <source>
        <dbReference type="PROSITE-ProRule" id="PRU01360"/>
    </source>
</evidence>
<dbReference type="PROSITE" id="PS52016">
    <property type="entry name" value="TONB_DEPENDENT_REC_3"/>
    <property type="match status" value="1"/>
</dbReference>
<evidence type="ECO:0000256" key="6">
    <source>
        <dbReference type="ARBA" id="ARBA00023065"/>
    </source>
</evidence>
<dbReference type="RefSeq" id="WP_244407832.1">
    <property type="nucleotide sequence ID" value="NZ_AP025637.1"/>
</dbReference>
<dbReference type="Pfam" id="PF07715">
    <property type="entry name" value="Plug"/>
    <property type="match status" value="1"/>
</dbReference>
<dbReference type="Gene3D" id="2.40.170.20">
    <property type="entry name" value="TonB-dependent receptor, beta-barrel domain"/>
    <property type="match status" value="1"/>
</dbReference>
<proteinExistence type="inferred from homology"/>
<keyword evidence="8 10" id="KW-0472">Membrane</keyword>
<evidence type="ECO:0000256" key="12">
    <source>
        <dbReference type="SAM" id="SignalP"/>
    </source>
</evidence>
<keyword evidence="4 10" id="KW-0812">Transmembrane</keyword>
<accession>A0ABN6P6L0</accession>
<evidence type="ECO:0000256" key="3">
    <source>
        <dbReference type="ARBA" id="ARBA00022452"/>
    </source>
</evidence>
<name>A0ABN6P6L0_9PROT</name>
<dbReference type="Pfam" id="PF00593">
    <property type="entry name" value="TonB_dep_Rec_b-barrel"/>
    <property type="match status" value="1"/>
</dbReference>
<dbReference type="InterPro" id="IPR039426">
    <property type="entry name" value="TonB-dep_rcpt-like"/>
</dbReference>
<feature type="domain" description="TonB-dependent receptor plug" evidence="14">
    <location>
        <begin position="40"/>
        <end position="148"/>
    </location>
</feature>
<evidence type="ECO:0000259" key="13">
    <source>
        <dbReference type="Pfam" id="PF00593"/>
    </source>
</evidence>
<evidence type="ECO:0000256" key="8">
    <source>
        <dbReference type="ARBA" id="ARBA00023136"/>
    </source>
</evidence>
<dbReference type="InterPro" id="IPR037066">
    <property type="entry name" value="Plug_dom_sf"/>
</dbReference>
<organism evidence="15 16">
    <name type="scientific">Roseomonas fluvialis</name>
    <dbReference type="NCBI Taxonomy" id="1750527"/>
    <lineage>
        <taxon>Bacteria</taxon>
        <taxon>Pseudomonadati</taxon>
        <taxon>Pseudomonadota</taxon>
        <taxon>Alphaproteobacteria</taxon>
        <taxon>Acetobacterales</taxon>
        <taxon>Roseomonadaceae</taxon>
        <taxon>Roseomonas</taxon>
    </lineage>
</organism>
<dbReference type="Proteomes" id="UP000831327">
    <property type="component" value="Chromosome"/>
</dbReference>
<evidence type="ECO:0000313" key="16">
    <source>
        <dbReference type="Proteomes" id="UP000831327"/>
    </source>
</evidence>
<keyword evidence="5 12" id="KW-0732">Signal</keyword>
<dbReference type="PANTHER" id="PTHR30069:SF53">
    <property type="entry name" value="COLICIN I RECEPTOR-RELATED"/>
    <property type="match status" value="1"/>
</dbReference>
<keyword evidence="15" id="KW-0675">Receptor</keyword>